<reference evidence="2 3" key="1">
    <citation type="journal article" date="2015" name="Microbiome">
        <title>Genomic resolution of linkages in carbon, nitrogen, and sulfur cycling among widespread estuary sediment bacteria.</title>
        <authorList>
            <person name="Baker B.J."/>
            <person name="Lazar C.S."/>
            <person name="Teske A.P."/>
            <person name="Dick G.J."/>
        </authorList>
    </citation>
    <scope>NUCLEOTIDE SEQUENCE [LARGE SCALE GENOMIC DNA]</scope>
    <source>
        <strain evidence="2">SM1_77</strain>
    </source>
</reference>
<dbReference type="SUPFAM" id="SSF74853">
    <property type="entry name" value="Lamin A/C globular tail domain"/>
    <property type="match status" value="1"/>
</dbReference>
<evidence type="ECO:0000259" key="1">
    <source>
        <dbReference type="Pfam" id="PF00932"/>
    </source>
</evidence>
<evidence type="ECO:0000313" key="3">
    <source>
        <dbReference type="Proteomes" id="UP000050975"/>
    </source>
</evidence>
<dbReference type="AlphaFoldDB" id="A0A0S8K2G8"/>
<dbReference type="EMBL" id="LJVE01000004">
    <property type="protein sequence ID" value="KPL15834.1"/>
    <property type="molecule type" value="Genomic_DNA"/>
</dbReference>
<evidence type="ECO:0000313" key="2">
    <source>
        <dbReference type="EMBL" id="KPL15834.1"/>
    </source>
</evidence>
<dbReference type="PROSITE" id="PS51257">
    <property type="entry name" value="PROKAR_LIPOPROTEIN"/>
    <property type="match status" value="1"/>
</dbReference>
<protein>
    <recommendedName>
        <fullName evidence="1">LTD domain-containing protein</fullName>
    </recommendedName>
</protein>
<dbReference type="Proteomes" id="UP000050975">
    <property type="component" value="Unassembled WGS sequence"/>
</dbReference>
<comment type="caution">
    <text evidence="2">The sequence shown here is derived from an EMBL/GenBank/DDBJ whole genome shotgun (WGS) entry which is preliminary data.</text>
</comment>
<dbReference type="InterPro" id="IPR001322">
    <property type="entry name" value="Lamin_tail_dom"/>
</dbReference>
<accession>A0A0S8K2G8</accession>
<gene>
    <name evidence="2" type="ORF">AMJ74_00520</name>
</gene>
<sequence>MRSFLIIPAFFLFVPLLFGSGCSNIDVPMREQTEGAGTPTELTISLDHAVILDTEPLVLSIDEAVGIVAWHAEPDLGGRFEPETGESVLFVPPNISGECVIIIIAEDDKNHSGRIAITVLDEGEPPGPGDVLINEIAWAGTLTSVYDEYIELVNSTDRPFYLNNWTIDNAGGTGTPLRFSGKIEQRSFFVIANYGEESEKSALDSTIQFEDSGLSISNNTFGPFVLRNGAGEAMDSVGDGAAYTDGLNTPETRASLARFTWSTSTHFNAEHWYTESISINLSDGTRGTPGVSNSDISIGGGPSEDDASAILTEFAIDPDDGIGEDWAEMYIVRSGSIRNFVLTDLDGDDAPITHGADMRTVEGEYYLIIWHAYEDGYDFDTEGYLVQGNRIHIPDNPPTGTKDQIVLLCGSLFLDCLCYYTEGNELFDNDEQQMRSYGWTGDPILGKYGAKKVDVRGDYFSELCISSWDTGAVPSPGARNAE</sequence>
<organism evidence="2 3">
    <name type="scientific">candidate division WOR_3 bacterium SM1_77</name>
    <dbReference type="NCBI Taxonomy" id="1703778"/>
    <lineage>
        <taxon>Bacteria</taxon>
        <taxon>Bacteria division WOR-3</taxon>
    </lineage>
</organism>
<dbReference type="InterPro" id="IPR036415">
    <property type="entry name" value="Lamin_tail_dom_sf"/>
</dbReference>
<name>A0A0S8K2G8_UNCW3</name>
<feature type="domain" description="LTD" evidence="1">
    <location>
        <begin position="126"/>
        <end position="238"/>
    </location>
</feature>
<proteinExistence type="predicted"/>
<dbReference type="Pfam" id="PF00932">
    <property type="entry name" value="LTD"/>
    <property type="match status" value="1"/>
</dbReference>